<dbReference type="AlphaFoldDB" id="A0AAE0UEQ4"/>
<dbReference type="EMBL" id="JAUTDP010000002">
    <property type="protein sequence ID" value="KAK3401407.1"/>
    <property type="molecule type" value="Genomic_DNA"/>
</dbReference>
<dbReference type="Proteomes" id="UP001281003">
    <property type="component" value="Unassembled WGS sequence"/>
</dbReference>
<proteinExistence type="predicted"/>
<dbReference type="PANTHER" id="PTHR40781">
    <property type="match status" value="1"/>
</dbReference>
<reference evidence="2" key="2">
    <citation type="submission" date="2023-07" db="EMBL/GenBank/DDBJ databases">
        <authorList>
            <consortium name="Lawrence Berkeley National Laboratory"/>
            <person name="Haridas S."/>
            <person name="Hensen N."/>
            <person name="Bonometti L."/>
            <person name="Westerberg I."/>
            <person name="Brannstrom I.O."/>
            <person name="Guillou S."/>
            <person name="Cros-Aarteil S."/>
            <person name="Calhoun S."/>
            <person name="Kuo A."/>
            <person name="Mondo S."/>
            <person name="Pangilinan J."/>
            <person name="Riley R."/>
            <person name="LaButti K."/>
            <person name="Andreopoulos B."/>
            <person name="Lipzen A."/>
            <person name="Chen C."/>
            <person name="Yanf M."/>
            <person name="Daum C."/>
            <person name="Ng V."/>
            <person name="Clum A."/>
            <person name="Steindorff A."/>
            <person name="Ohm R."/>
            <person name="Martin F."/>
            <person name="Silar P."/>
            <person name="Natvig D."/>
            <person name="Lalanne C."/>
            <person name="Gautier V."/>
            <person name="Ament-velasquez S.L."/>
            <person name="Kruys A."/>
            <person name="Hutchinson M.I."/>
            <person name="Powell A.J."/>
            <person name="Barry K."/>
            <person name="Miller A.N."/>
            <person name="Grigoriev I.V."/>
            <person name="Debuchy R."/>
            <person name="Gladieux P."/>
            <person name="Thoren M.H."/>
            <person name="Johannesson H."/>
        </authorList>
    </citation>
    <scope>NUCLEOTIDE SEQUENCE</scope>
    <source>
        <strain evidence="2">FGSC 1904</strain>
    </source>
</reference>
<sequence length="147" mass="17490">MARRRGRPWTYYSERYSDIPRRLYFVEHAGSQSYEDDDGDFTAAGAWGTGRRGRGYLQDSICDHVNWYYRGTTCFISAFSNYHHAMNWARQRDGPVFLHTIDTCRVEEDRPPIFYAPHFTDNCWSSSEYLFLDYIPNNAIIRTRRVY</sequence>
<evidence type="ECO:0000313" key="2">
    <source>
        <dbReference type="EMBL" id="KAK3401407.1"/>
    </source>
</evidence>
<dbReference type="Pfam" id="PF24494">
    <property type="entry name" value="DUF7587"/>
    <property type="match status" value="1"/>
</dbReference>
<dbReference type="InterPro" id="IPR056009">
    <property type="entry name" value="DUF7587"/>
</dbReference>
<keyword evidence="3" id="KW-1185">Reference proteome</keyword>
<dbReference type="PANTHER" id="PTHR40781:SF1">
    <property type="match status" value="1"/>
</dbReference>
<evidence type="ECO:0000259" key="1">
    <source>
        <dbReference type="Pfam" id="PF24494"/>
    </source>
</evidence>
<accession>A0AAE0UEQ4</accession>
<gene>
    <name evidence="2" type="ORF">B0T20DRAFT_344876</name>
</gene>
<comment type="caution">
    <text evidence="2">The sequence shown here is derived from an EMBL/GenBank/DDBJ whole genome shotgun (WGS) entry which is preliminary data.</text>
</comment>
<reference evidence="2" key="1">
    <citation type="journal article" date="2023" name="Mol. Phylogenet. Evol.">
        <title>Genome-scale phylogeny and comparative genomics of the fungal order Sordariales.</title>
        <authorList>
            <person name="Hensen N."/>
            <person name="Bonometti L."/>
            <person name="Westerberg I."/>
            <person name="Brannstrom I.O."/>
            <person name="Guillou S."/>
            <person name="Cros-Aarteil S."/>
            <person name="Calhoun S."/>
            <person name="Haridas S."/>
            <person name="Kuo A."/>
            <person name="Mondo S."/>
            <person name="Pangilinan J."/>
            <person name="Riley R."/>
            <person name="LaButti K."/>
            <person name="Andreopoulos B."/>
            <person name="Lipzen A."/>
            <person name="Chen C."/>
            <person name="Yan M."/>
            <person name="Daum C."/>
            <person name="Ng V."/>
            <person name="Clum A."/>
            <person name="Steindorff A."/>
            <person name="Ohm R.A."/>
            <person name="Martin F."/>
            <person name="Silar P."/>
            <person name="Natvig D.O."/>
            <person name="Lalanne C."/>
            <person name="Gautier V."/>
            <person name="Ament-Velasquez S.L."/>
            <person name="Kruys A."/>
            <person name="Hutchinson M.I."/>
            <person name="Powell A.J."/>
            <person name="Barry K."/>
            <person name="Miller A.N."/>
            <person name="Grigoriev I.V."/>
            <person name="Debuchy R."/>
            <person name="Gladieux P."/>
            <person name="Hiltunen Thoren M."/>
            <person name="Johannesson H."/>
        </authorList>
    </citation>
    <scope>NUCLEOTIDE SEQUENCE</scope>
    <source>
        <strain evidence="2">FGSC 1904</strain>
    </source>
</reference>
<protein>
    <recommendedName>
        <fullName evidence="1">DUF7587 domain-containing protein</fullName>
    </recommendedName>
</protein>
<organism evidence="2 3">
    <name type="scientific">Sordaria brevicollis</name>
    <dbReference type="NCBI Taxonomy" id="83679"/>
    <lineage>
        <taxon>Eukaryota</taxon>
        <taxon>Fungi</taxon>
        <taxon>Dikarya</taxon>
        <taxon>Ascomycota</taxon>
        <taxon>Pezizomycotina</taxon>
        <taxon>Sordariomycetes</taxon>
        <taxon>Sordariomycetidae</taxon>
        <taxon>Sordariales</taxon>
        <taxon>Sordariaceae</taxon>
        <taxon>Sordaria</taxon>
    </lineage>
</organism>
<evidence type="ECO:0000313" key="3">
    <source>
        <dbReference type="Proteomes" id="UP001281003"/>
    </source>
</evidence>
<feature type="domain" description="DUF7587" evidence="1">
    <location>
        <begin position="19"/>
        <end position="144"/>
    </location>
</feature>
<name>A0AAE0UEQ4_SORBR</name>